<dbReference type="AlphaFoldDB" id="A0A074MVF5"/>
<dbReference type="InterPro" id="IPR009875">
    <property type="entry name" value="PilZ_domain"/>
</dbReference>
<keyword evidence="3" id="KW-1185">Reference proteome</keyword>
<evidence type="ECO:0000259" key="1">
    <source>
        <dbReference type="Pfam" id="PF07238"/>
    </source>
</evidence>
<evidence type="ECO:0000313" key="3">
    <source>
        <dbReference type="Proteomes" id="UP000027866"/>
    </source>
</evidence>
<reference evidence="2 3" key="1">
    <citation type="submission" date="2014-04" db="EMBL/GenBank/DDBJ databases">
        <title>A comprehensive comparison of genomes of Erythrobacter spp. Strains.</title>
        <authorList>
            <person name="Zheng Q."/>
        </authorList>
    </citation>
    <scope>NUCLEOTIDE SEQUENCE [LARGE SCALE GENOMIC DNA]</scope>
    <source>
        <strain evidence="2 3">DSM 8509</strain>
    </source>
</reference>
<dbReference type="EMBL" id="JMIX01000004">
    <property type="protein sequence ID" value="KEO96765.1"/>
    <property type="molecule type" value="Genomic_DNA"/>
</dbReference>
<dbReference type="Proteomes" id="UP000027866">
    <property type="component" value="Unassembled WGS sequence"/>
</dbReference>
<gene>
    <name evidence="2" type="ORF">EH32_08770</name>
</gene>
<proteinExistence type="predicted"/>
<feature type="domain" description="PilZ" evidence="1">
    <location>
        <begin position="3"/>
        <end position="64"/>
    </location>
</feature>
<name>A0A074MVF5_9SPHN</name>
<evidence type="ECO:0000313" key="2">
    <source>
        <dbReference type="EMBL" id="KEO96765.1"/>
    </source>
</evidence>
<organism evidence="2 3">
    <name type="scientific">Erythrobacter litoralis</name>
    <dbReference type="NCBI Taxonomy" id="39960"/>
    <lineage>
        <taxon>Bacteria</taxon>
        <taxon>Pseudomonadati</taxon>
        <taxon>Pseudomonadota</taxon>
        <taxon>Alphaproteobacteria</taxon>
        <taxon>Sphingomonadales</taxon>
        <taxon>Erythrobacteraceae</taxon>
        <taxon>Erythrobacter/Porphyrobacter group</taxon>
        <taxon>Erythrobacter</taxon>
    </lineage>
</organism>
<dbReference type="SUPFAM" id="SSF141371">
    <property type="entry name" value="PilZ domain-like"/>
    <property type="match status" value="1"/>
</dbReference>
<dbReference type="GO" id="GO:0035438">
    <property type="term" value="F:cyclic-di-GMP binding"/>
    <property type="evidence" value="ECO:0007669"/>
    <property type="project" value="InterPro"/>
</dbReference>
<comment type="caution">
    <text evidence="2">The sequence shown here is derived from an EMBL/GenBank/DDBJ whole genome shotgun (WGS) entry which is preliminary data.</text>
</comment>
<protein>
    <recommendedName>
        <fullName evidence="1">PilZ domain-containing protein</fullName>
    </recommendedName>
</protein>
<accession>A0A074MVF5</accession>
<dbReference type="Pfam" id="PF07238">
    <property type="entry name" value="PilZ"/>
    <property type="match status" value="1"/>
</dbReference>
<sequence length="94" mass="10517">MQWDIHLEDLSCGGCRVEDPRGGMALGEFVRLFIAGTGPHIAEVAWRQGSRVGLEFQTPLPERIFALLAEGRWDDAKHALADPRHFGFARRSCL</sequence>